<reference evidence="2" key="1">
    <citation type="submission" date="2022-11" db="UniProtKB">
        <authorList>
            <consortium name="WormBaseParasite"/>
        </authorList>
    </citation>
    <scope>IDENTIFICATION</scope>
</reference>
<dbReference type="WBParaSite" id="JU765_v2.g13698.t3">
    <property type="protein sequence ID" value="JU765_v2.g13698.t3"/>
    <property type="gene ID" value="JU765_v2.g13698"/>
</dbReference>
<protein>
    <submittedName>
        <fullName evidence="2">Mitochondrial ribosome-associated GTPase 2</fullName>
    </submittedName>
</protein>
<sequence>MLISKRINLFLPSFFFQKLCASTSTSYSAAEFTKKPIFPKKKTSETEAQRFVDFKRIRCKGGNGGNGMVSFYRAAGTPFGGPDGGNGGNGSHIILQADSHVRDFSRISNIIKGKNGVFGAAECCHGKNAEHLYVKVPLNTLIKQIGTGEVIHELFKPGEIFIAARGGAGGHGNHFYVSNEVRKPIKAEVGGIGEVVEYDLEMRVEYDLEMRVMATAGFVGFPNAGKSTLLRAISRAKPKVAAYPFTTLQPHVGMVHYDDFEQVPVADIPGLIDGAHKNVGLGFSFLKHIQRCHCIFYVLDYSLKSLQEQLEALMTELRLYDEKLMEKPSAIVVNKMDLSKNSEESKEIKKMFNNSEVFLISAKQKIDLEPMLIYLRQQHDNYLEEQKNRIEKEQDDYVLRF</sequence>
<evidence type="ECO:0000313" key="2">
    <source>
        <dbReference type="WBParaSite" id="JU765_v2.g13698.t3"/>
    </source>
</evidence>
<proteinExistence type="predicted"/>
<dbReference type="Proteomes" id="UP000887576">
    <property type="component" value="Unplaced"/>
</dbReference>
<accession>A0AC34Q7Z3</accession>
<organism evidence="1 2">
    <name type="scientific">Panagrolaimus sp. JU765</name>
    <dbReference type="NCBI Taxonomy" id="591449"/>
    <lineage>
        <taxon>Eukaryota</taxon>
        <taxon>Metazoa</taxon>
        <taxon>Ecdysozoa</taxon>
        <taxon>Nematoda</taxon>
        <taxon>Chromadorea</taxon>
        <taxon>Rhabditida</taxon>
        <taxon>Tylenchina</taxon>
        <taxon>Panagrolaimomorpha</taxon>
        <taxon>Panagrolaimoidea</taxon>
        <taxon>Panagrolaimidae</taxon>
        <taxon>Panagrolaimus</taxon>
    </lineage>
</organism>
<evidence type="ECO:0000313" key="1">
    <source>
        <dbReference type="Proteomes" id="UP000887576"/>
    </source>
</evidence>
<name>A0AC34Q7Z3_9BILA</name>